<dbReference type="GO" id="GO:0009927">
    <property type="term" value="F:histidine phosphotransfer kinase activity"/>
    <property type="evidence" value="ECO:0007669"/>
    <property type="project" value="TreeGrafter"/>
</dbReference>
<dbReference type="Pfam" id="PF00512">
    <property type="entry name" value="HisKA"/>
    <property type="match status" value="1"/>
</dbReference>
<keyword evidence="11" id="KW-1185">Reference proteome</keyword>
<evidence type="ECO:0000256" key="1">
    <source>
        <dbReference type="ARBA" id="ARBA00000085"/>
    </source>
</evidence>
<keyword evidence="5 10" id="KW-0418">Kinase</keyword>
<comment type="catalytic activity">
    <reaction evidence="1">
        <text>ATP + protein L-histidine = ADP + protein N-phospho-L-histidine.</text>
        <dbReference type="EC" id="2.7.13.3"/>
    </reaction>
</comment>
<dbReference type="SMART" id="SM00387">
    <property type="entry name" value="HATPase_c"/>
    <property type="match status" value="1"/>
</dbReference>
<dbReference type="PANTHER" id="PTHR43047">
    <property type="entry name" value="TWO-COMPONENT HISTIDINE PROTEIN KINASE"/>
    <property type="match status" value="1"/>
</dbReference>
<protein>
    <recommendedName>
        <fullName evidence="2">histidine kinase</fullName>
        <ecNumber evidence="2">2.7.13.3</ecNumber>
    </recommendedName>
</protein>
<reference evidence="10 11" key="1">
    <citation type="submission" date="2017-12" db="EMBL/GenBank/DDBJ databases">
        <title>Sequencing, de novo assembly and annotation of complete genome of a new Thraustochytrid species, strain FCC1311.</title>
        <authorList>
            <person name="Sedici K."/>
            <person name="Godart F."/>
            <person name="Aiese Cigliano R."/>
            <person name="Sanseverino W."/>
            <person name="Barakat M."/>
            <person name="Ortet P."/>
            <person name="Marechal E."/>
            <person name="Cagnac O."/>
            <person name="Amato A."/>
        </authorList>
    </citation>
    <scope>NUCLEOTIDE SEQUENCE [LARGE SCALE GENOMIC DNA]</scope>
</reference>
<dbReference type="GO" id="GO:0000155">
    <property type="term" value="F:phosphorelay sensor kinase activity"/>
    <property type="evidence" value="ECO:0007669"/>
    <property type="project" value="InterPro"/>
</dbReference>
<dbReference type="SUPFAM" id="SSF55874">
    <property type="entry name" value="ATPase domain of HSP90 chaperone/DNA topoisomerase II/histidine kinase"/>
    <property type="match status" value="1"/>
</dbReference>
<feature type="region of interest" description="Disordered" evidence="7">
    <location>
        <begin position="499"/>
        <end position="540"/>
    </location>
</feature>
<dbReference type="InterPro" id="IPR003661">
    <property type="entry name" value="HisK_dim/P_dom"/>
</dbReference>
<dbReference type="InterPro" id="IPR036097">
    <property type="entry name" value="HisK_dim/P_sf"/>
</dbReference>
<feature type="compositionally biased region" description="Low complexity" evidence="7">
    <location>
        <begin position="58"/>
        <end position="75"/>
    </location>
</feature>
<dbReference type="Gene3D" id="1.10.287.130">
    <property type="match status" value="1"/>
</dbReference>
<keyword evidence="4" id="KW-0808">Transferase</keyword>
<gene>
    <name evidence="10" type="ORF">FCC1311_008752</name>
</gene>
<name>A0A2R5G0W1_9STRA</name>
<dbReference type="SMART" id="SM00448">
    <property type="entry name" value="REC"/>
    <property type="match status" value="1"/>
</dbReference>
<dbReference type="Pfam" id="PF02518">
    <property type="entry name" value="HATPase_c"/>
    <property type="match status" value="1"/>
</dbReference>
<feature type="region of interest" description="Disordered" evidence="7">
    <location>
        <begin position="419"/>
        <end position="448"/>
    </location>
</feature>
<feature type="domain" description="Response regulatory" evidence="9">
    <location>
        <begin position="550"/>
        <end position="669"/>
    </location>
</feature>
<evidence type="ECO:0000313" key="10">
    <source>
        <dbReference type="EMBL" id="GBG24657.1"/>
    </source>
</evidence>
<dbReference type="InterPro" id="IPR011006">
    <property type="entry name" value="CheY-like_superfamily"/>
</dbReference>
<feature type="domain" description="Histidine kinase" evidence="8">
    <location>
        <begin position="174"/>
        <end position="490"/>
    </location>
</feature>
<dbReference type="Gene3D" id="3.30.565.10">
    <property type="entry name" value="Histidine kinase-like ATPase, C-terminal domain"/>
    <property type="match status" value="1"/>
</dbReference>
<dbReference type="InterPro" id="IPR005467">
    <property type="entry name" value="His_kinase_dom"/>
</dbReference>
<feature type="region of interest" description="Disordered" evidence="7">
    <location>
        <begin position="365"/>
        <end position="386"/>
    </location>
</feature>
<dbReference type="SUPFAM" id="SSF47384">
    <property type="entry name" value="Homodimeric domain of signal transducing histidine kinase"/>
    <property type="match status" value="1"/>
</dbReference>
<dbReference type="EC" id="2.7.13.3" evidence="2"/>
<dbReference type="PANTHER" id="PTHR43047:SF72">
    <property type="entry name" value="OSMOSENSING HISTIDINE PROTEIN KINASE SLN1"/>
    <property type="match status" value="1"/>
</dbReference>
<dbReference type="EMBL" id="BEYU01000008">
    <property type="protein sequence ID" value="GBG24657.1"/>
    <property type="molecule type" value="Genomic_DNA"/>
</dbReference>
<dbReference type="OrthoDB" id="287671at2759"/>
<dbReference type="Pfam" id="PF00072">
    <property type="entry name" value="Response_reg"/>
    <property type="match status" value="1"/>
</dbReference>
<proteinExistence type="predicted"/>
<dbReference type="PROSITE" id="PS50110">
    <property type="entry name" value="RESPONSE_REGULATORY"/>
    <property type="match status" value="1"/>
</dbReference>
<evidence type="ECO:0000256" key="2">
    <source>
        <dbReference type="ARBA" id="ARBA00012438"/>
    </source>
</evidence>
<sequence>MGEDAVVQVCEALFADVKGLGLAVVRPNKTLSGAAATDNAASPLHPEADLSGSDICRSTSDSTSSSTSTSASMTLSSVETSSEASLLPHRLSPLGKGTLVFANQAFRERFQGSVNADAAVIDIDDICAAEPDTIVREKVFLDKTYLVLESETAQVAAHRASVEVAQKQLQFVAQASHEIRTPLAGLLGMIECLDDDIASGPATANSNSPTSPRNCCSSCASTSPSNTVSAKLRRPGSKRDVANAAIAAGTSDVLRQCANTLHAVVNDVLDLTACSSNQVLLRPSPINIKGDCIDRVIGLFDRIATQQESEIVCEPLDDNFPNFVLVDEHRLNQVVSNLVGNAVKYTQSGRIVIRASLVQGSDAENDTLDSKLDDSQGQQNSDASQHRIAIEVEDTGMGISEADQMRIFEPFYQAKDTPRATIKAKKRVPTAVSGNKASSGDGRHRDAPLSSSGLGLAISRDLARVMGGDVIVNSTLGQGSTFRFEFAFAEPSQEEIRASLASTSIPSTSRSTSGRARCPSSRKSDAKSGSTPVDLVSGAQSDATRDPAVKVLVVDDNLVNCQVCARLLKRLNVTCDVAHDGLEAVKMYEKNHYALIFMDCHMPNLDGFEATRRILSSAAGSDAKDPVIVAMTASVMARDQAKCFDAGMHELLPKPFTMDSLQRIIDRLHGTVSC</sequence>
<comment type="caution">
    <text evidence="10">The sequence shown here is derived from an EMBL/GenBank/DDBJ whole genome shotgun (WGS) entry which is preliminary data.</text>
</comment>
<dbReference type="InterPro" id="IPR004358">
    <property type="entry name" value="Sig_transdc_His_kin-like_C"/>
</dbReference>
<evidence type="ECO:0000256" key="4">
    <source>
        <dbReference type="ARBA" id="ARBA00022679"/>
    </source>
</evidence>
<feature type="region of interest" description="Disordered" evidence="7">
    <location>
        <begin position="36"/>
        <end position="75"/>
    </location>
</feature>
<evidence type="ECO:0000256" key="6">
    <source>
        <dbReference type="PROSITE-ProRule" id="PRU00169"/>
    </source>
</evidence>
<dbReference type="InParanoid" id="A0A2R5G0W1"/>
<evidence type="ECO:0000256" key="5">
    <source>
        <dbReference type="ARBA" id="ARBA00022777"/>
    </source>
</evidence>
<dbReference type="PRINTS" id="PR00344">
    <property type="entry name" value="BCTRLSENSOR"/>
</dbReference>
<evidence type="ECO:0000256" key="3">
    <source>
        <dbReference type="ARBA" id="ARBA00022553"/>
    </source>
</evidence>
<dbReference type="AlphaFoldDB" id="A0A2R5G0W1"/>
<evidence type="ECO:0000259" key="8">
    <source>
        <dbReference type="PROSITE" id="PS50109"/>
    </source>
</evidence>
<dbReference type="CDD" id="cd00082">
    <property type="entry name" value="HisKA"/>
    <property type="match status" value="1"/>
</dbReference>
<dbReference type="SMART" id="SM00388">
    <property type="entry name" value="HisKA"/>
    <property type="match status" value="1"/>
</dbReference>
<dbReference type="PROSITE" id="PS50109">
    <property type="entry name" value="HIS_KIN"/>
    <property type="match status" value="1"/>
</dbReference>
<dbReference type="CDD" id="cd17546">
    <property type="entry name" value="REC_hyHK_CKI1_RcsC-like"/>
    <property type="match status" value="1"/>
</dbReference>
<dbReference type="InterPro" id="IPR001789">
    <property type="entry name" value="Sig_transdc_resp-reg_receiver"/>
</dbReference>
<feature type="modified residue" description="4-aspartylphosphate" evidence="6">
    <location>
        <position position="599"/>
    </location>
</feature>
<evidence type="ECO:0000259" key="9">
    <source>
        <dbReference type="PROSITE" id="PS50110"/>
    </source>
</evidence>
<dbReference type="InterPro" id="IPR036890">
    <property type="entry name" value="HATPase_C_sf"/>
</dbReference>
<dbReference type="InterPro" id="IPR003594">
    <property type="entry name" value="HATPase_dom"/>
</dbReference>
<dbReference type="GO" id="GO:0005886">
    <property type="term" value="C:plasma membrane"/>
    <property type="evidence" value="ECO:0007669"/>
    <property type="project" value="TreeGrafter"/>
</dbReference>
<keyword evidence="3 6" id="KW-0597">Phosphoprotein</keyword>
<dbReference type="SUPFAM" id="SSF52172">
    <property type="entry name" value="CheY-like"/>
    <property type="match status" value="1"/>
</dbReference>
<dbReference type="Gene3D" id="3.40.50.2300">
    <property type="match status" value="1"/>
</dbReference>
<feature type="compositionally biased region" description="Low complexity" evidence="7">
    <location>
        <begin position="499"/>
        <end position="513"/>
    </location>
</feature>
<evidence type="ECO:0000313" key="11">
    <source>
        <dbReference type="Proteomes" id="UP000241890"/>
    </source>
</evidence>
<evidence type="ECO:0000256" key="7">
    <source>
        <dbReference type="SAM" id="MobiDB-lite"/>
    </source>
</evidence>
<organism evidence="10 11">
    <name type="scientific">Hondaea fermentalgiana</name>
    <dbReference type="NCBI Taxonomy" id="2315210"/>
    <lineage>
        <taxon>Eukaryota</taxon>
        <taxon>Sar</taxon>
        <taxon>Stramenopiles</taxon>
        <taxon>Bigyra</taxon>
        <taxon>Labyrinthulomycetes</taxon>
        <taxon>Thraustochytrida</taxon>
        <taxon>Thraustochytriidae</taxon>
        <taxon>Hondaea</taxon>
    </lineage>
</organism>
<dbReference type="Proteomes" id="UP000241890">
    <property type="component" value="Unassembled WGS sequence"/>
</dbReference>
<accession>A0A2R5G0W1</accession>